<keyword evidence="8 10" id="KW-0694">RNA-binding</keyword>
<evidence type="ECO:0000259" key="11">
    <source>
        <dbReference type="PROSITE" id="PS50936"/>
    </source>
</evidence>
<evidence type="ECO:0000256" key="1">
    <source>
        <dbReference type="ARBA" id="ARBA00022490"/>
    </source>
</evidence>
<comment type="similarity">
    <text evidence="10">Belongs to the TRAFAC class YlqF/YawG GTPase family. RsgA subfamily.</text>
</comment>
<keyword evidence="6 10" id="KW-0378">Hydrolase</keyword>
<evidence type="ECO:0000256" key="6">
    <source>
        <dbReference type="ARBA" id="ARBA00022801"/>
    </source>
</evidence>
<dbReference type="InterPro" id="IPR010914">
    <property type="entry name" value="RsgA_GTPase_dom"/>
</dbReference>
<feature type="binding site" evidence="10">
    <location>
        <position position="267"/>
    </location>
    <ligand>
        <name>Zn(2+)</name>
        <dbReference type="ChEBI" id="CHEBI:29105"/>
    </ligand>
</feature>
<dbReference type="PANTHER" id="PTHR32120">
    <property type="entry name" value="SMALL RIBOSOMAL SUBUNIT BIOGENESIS GTPASE RSGA"/>
    <property type="match status" value="1"/>
</dbReference>
<dbReference type="Pfam" id="PF03193">
    <property type="entry name" value="RsgA_GTPase"/>
    <property type="match status" value="1"/>
</dbReference>
<organism evidence="13 14">
    <name type="scientific">Nitrosomonas stercoris</name>
    <dbReference type="NCBI Taxonomy" id="1444684"/>
    <lineage>
        <taxon>Bacteria</taxon>
        <taxon>Pseudomonadati</taxon>
        <taxon>Pseudomonadota</taxon>
        <taxon>Betaproteobacteria</taxon>
        <taxon>Nitrosomonadales</taxon>
        <taxon>Nitrosomonadaceae</taxon>
        <taxon>Nitrosomonas</taxon>
    </lineage>
</organism>
<feature type="domain" description="EngC GTPase" evidence="11">
    <location>
        <begin position="88"/>
        <end position="236"/>
    </location>
</feature>
<dbReference type="GO" id="GO:0046872">
    <property type="term" value="F:metal ion binding"/>
    <property type="evidence" value="ECO:0007669"/>
    <property type="project" value="UniProtKB-KW"/>
</dbReference>
<evidence type="ECO:0000259" key="12">
    <source>
        <dbReference type="PROSITE" id="PS51721"/>
    </source>
</evidence>
<dbReference type="Gene3D" id="3.40.50.300">
    <property type="entry name" value="P-loop containing nucleotide triphosphate hydrolases"/>
    <property type="match status" value="1"/>
</dbReference>
<proteinExistence type="inferred from homology"/>
<keyword evidence="9 10" id="KW-0342">GTP-binding</keyword>
<keyword evidence="2 10" id="KW-0690">Ribosome biogenesis</keyword>
<dbReference type="Gene3D" id="2.40.50.140">
    <property type="entry name" value="Nucleic acid-binding proteins"/>
    <property type="match status" value="1"/>
</dbReference>
<evidence type="ECO:0000256" key="5">
    <source>
        <dbReference type="ARBA" id="ARBA00022741"/>
    </source>
</evidence>
<keyword evidence="1 10" id="KW-0963">Cytoplasm</keyword>
<name>A0A4Y1YIZ1_9PROT</name>
<dbReference type="InterPro" id="IPR027417">
    <property type="entry name" value="P-loop_NTPase"/>
</dbReference>
<comment type="function">
    <text evidence="10">One of several proteins that assist in the late maturation steps of the functional core of the 30S ribosomal subunit. Helps release RbfA from mature subunits. May play a role in the assembly of ribosomal proteins into the subunit. Circularly permuted GTPase that catalyzes slow GTP hydrolysis, GTPase activity is stimulated by the 30S ribosomal subunit.</text>
</comment>
<evidence type="ECO:0000313" key="14">
    <source>
        <dbReference type="Proteomes" id="UP000316473"/>
    </source>
</evidence>
<keyword evidence="7 10" id="KW-0862">Zinc</keyword>
<dbReference type="EC" id="3.6.1.-" evidence="10"/>
<dbReference type="EMBL" id="AP019755">
    <property type="protein sequence ID" value="BBL34070.1"/>
    <property type="molecule type" value="Genomic_DNA"/>
</dbReference>
<dbReference type="HAMAP" id="MF_01820">
    <property type="entry name" value="GTPase_RsgA"/>
    <property type="match status" value="1"/>
</dbReference>
<feature type="binding site" evidence="10">
    <location>
        <begin position="180"/>
        <end position="188"/>
    </location>
    <ligand>
        <name>GTP</name>
        <dbReference type="ChEBI" id="CHEBI:37565"/>
    </ligand>
</feature>
<dbReference type="Proteomes" id="UP000316473">
    <property type="component" value="Chromosome"/>
</dbReference>
<evidence type="ECO:0000313" key="13">
    <source>
        <dbReference type="EMBL" id="BBL34070.1"/>
    </source>
</evidence>
<dbReference type="GO" id="GO:0042274">
    <property type="term" value="P:ribosomal small subunit biogenesis"/>
    <property type="evidence" value="ECO:0007669"/>
    <property type="project" value="UniProtKB-UniRule"/>
</dbReference>
<evidence type="ECO:0000256" key="2">
    <source>
        <dbReference type="ARBA" id="ARBA00022517"/>
    </source>
</evidence>
<feature type="domain" description="CP-type G" evidence="12">
    <location>
        <begin position="78"/>
        <end position="238"/>
    </location>
</feature>
<keyword evidence="14" id="KW-1185">Reference proteome</keyword>
<comment type="cofactor">
    <cofactor evidence="10">
        <name>Zn(2+)</name>
        <dbReference type="ChEBI" id="CHEBI:29105"/>
    </cofactor>
    <text evidence="10">Binds 1 zinc ion per subunit.</text>
</comment>
<dbReference type="CDD" id="cd04466">
    <property type="entry name" value="S1_YloQ_GTPase"/>
    <property type="match status" value="1"/>
</dbReference>
<evidence type="ECO:0000256" key="4">
    <source>
        <dbReference type="ARBA" id="ARBA00022730"/>
    </source>
</evidence>
<dbReference type="AlphaFoldDB" id="A0A4Y1YIZ1"/>
<feature type="binding site" evidence="10">
    <location>
        <position position="275"/>
    </location>
    <ligand>
        <name>Zn(2+)</name>
        <dbReference type="ChEBI" id="CHEBI:29105"/>
    </ligand>
</feature>
<dbReference type="SUPFAM" id="SSF50249">
    <property type="entry name" value="Nucleic acid-binding proteins"/>
    <property type="match status" value="1"/>
</dbReference>
<dbReference type="PROSITE" id="PS50936">
    <property type="entry name" value="ENGC_GTPASE"/>
    <property type="match status" value="1"/>
</dbReference>
<protein>
    <recommendedName>
        <fullName evidence="10">Small ribosomal subunit biogenesis GTPase RsgA</fullName>
        <ecNumber evidence="10">3.6.1.-</ecNumber>
    </recommendedName>
</protein>
<feature type="binding site" evidence="10">
    <location>
        <position position="269"/>
    </location>
    <ligand>
        <name>Zn(2+)</name>
        <dbReference type="ChEBI" id="CHEBI:29105"/>
    </ligand>
</feature>
<evidence type="ECO:0000256" key="3">
    <source>
        <dbReference type="ARBA" id="ARBA00022723"/>
    </source>
</evidence>
<comment type="subcellular location">
    <subcellularLocation>
        <location evidence="10">Cytoplasm</location>
    </subcellularLocation>
</comment>
<dbReference type="InterPro" id="IPR030378">
    <property type="entry name" value="G_CP_dom"/>
</dbReference>
<keyword evidence="5 10" id="KW-0547">Nucleotide-binding</keyword>
<feature type="binding site" evidence="10">
    <location>
        <begin position="127"/>
        <end position="130"/>
    </location>
    <ligand>
        <name>GTP</name>
        <dbReference type="ChEBI" id="CHEBI:37565"/>
    </ligand>
</feature>
<dbReference type="PROSITE" id="PS51721">
    <property type="entry name" value="G_CP"/>
    <property type="match status" value="1"/>
</dbReference>
<feature type="binding site" evidence="10">
    <location>
        <position position="262"/>
    </location>
    <ligand>
        <name>Zn(2+)</name>
        <dbReference type="ChEBI" id="CHEBI:29105"/>
    </ligand>
</feature>
<dbReference type="SUPFAM" id="SSF52540">
    <property type="entry name" value="P-loop containing nucleoside triphosphate hydrolases"/>
    <property type="match status" value="1"/>
</dbReference>
<keyword evidence="3 10" id="KW-0479">Metal-binding</keyword>
<evidence type="ECO:0000256" key="7">
    <source>
        <dbReference type="ARBA" id="ARBA00022833"/>
    </source>
</evidence>
<dbReference type="InterPro" id="IPR012340">
    <property type="entry name" value="NA-bd_OB-fold"/>
</dbReference>
<dbReference type="GO" id="GO:0019843">
    <property type="term" value="F:rRNA binding"/>
    <property type="evidence" value="ECO:0007669"/>
    <property type="project" value="UniProtKB-KW"/>
</dbReference>
<dbReference type="GO" id="GO:0005525">
    <property type="term" value="F:GTP binding"/>
    <property type="evidence" value="ECO:0007669"/>
    <property type="project" value="UniProtKB-UniRule"/>
</dbReference>
<gene>
    <name evidence="10" type="primary">rsgA</name>
    <name evidence="13" type="ORF">Nstercoris_00299</name>
</gene>
<dbReference type="InterPro" id="IPR031944">
    <property type="entry name" value="RsgA_N"/>
</dbReference>
<reference evidence="13 14" key="1">
    <citation type="submission" date="2019-06" db="EMBL/GenBank/DDBJ databases">
        <title>Nitrosomonas stercoris KYUHI-S whole genome shotgun sequence.</title>
        <authorList>
            <person name="Nakagawa T."/>
            <person name="Tsuchiya Y."/>
            <person name="Takahashi R."/>
        </authorList>
    </citation>
    <scope>NUCLEOTIDE SEQUENCE [LARGE SCALE GENOMIC DNA]</scope>
    <source>
        <strain evidence="13 14">KYUHI-S</strain>
    </source>
</reference>
<comment type="subunit">
    <text evidence="10">Monomer. Associates with 30S ribosomal subunit, binds 16S rRNA.</text>
</comment>
<accession>A0A4Y1YIZ1</accession>
<keyword evidence="4 10" id="KW-0699">rRNA-binding</keyword>
<dbReference type="Gene3D" id="1.10.40.50">
    <property type="entry name" value="Probable gtpase engc, domain 3"/>
    <property type="match status" value="1"/>
</dbReference>
<evidence type="ECO:0000256" key="9">
    <source>
        <dbReference type="ARBA" id="ARBA00023134"/>
    </source>
</evidence>
<dbReference type="KEGG" id="nst:Nstercoris_00299"/>
<dbReference type="NCBIfam" id="TIGR00157">
    <property type="entry name" value="ribosome small subunit-dependent GTPase A"/>
    <property type="match status" value="1"/>
</dbReference>
<sequence length="313" mass="34887">MKVKHTDKNKLNTLLIGRVVAAYGRHFEVETAHAVYSCVVRGKRKGVVCGDLVEMLPTTAGQGIIEIILPRSSLFYRSDHFREKLIAANVTQLIFVLAVTPTCNFELLDRCLIVAEDQGIRSLIVLNKIDLLDQHPAGQAAVQKLMFYRELGYTVLEISAETNAQSLVPLLAGQISLLAGQSGVGKSTLLNTLIPSAQQAVEEISEALDSGRHTTTHARLFHFDANSSMIDSPGFQEFGVQQLDATSLAWGFVEFRPFLQQCRFRNCRHIIEPGCELRQAAQDGLFDARRLTVYHKLVRGIKDFIPERNKSIR</sequence>
<evidence type="ECO:0000256" key="10">
    <source>
        <dbReference type="HAMAP-Rule" id="MF_01820"/>
    </source>
</evidence>
<evidence type="ECO:0000256" key="8">
    <source>
        <dbReference type="ARBA" id="ARBA00022884"/>
    </source>
</evidence>
<dbReference type="PANTHER" id="PTHR32120:SF11">
    <property type="entry name" value="SMALL RIBOSOMAL SUBUNIT BIOGENESIS GTPASE RSGA 1, MITOCHONDRIAL-RELATED"/>
    <property type="match status" value="1"/>
</dbReference>
<dbReference type="GO" id="GO:0005737">
    <property type="term" value="C:cytoplasm"/>
    <property type="evidence" value="ECO:0007669"/>
    <property type="project" value="UniProtKB-SubCell"/>
</dbReference>
<dbReference type="InterPro" id="IPR004881">
    <property type="entry name" value="Ribosome_biogen_GTPase_RsgA"/>
</dbReference>
<dbReference type="GO" id="GO:0003924">
    <property type="term" value="F:GTPase activity"/>
    <property type="evidence" value="ECO:0007669"/>
    <property type="project" value="UniProtKB-UniRule"/>
</dbReference>
<dbReference type="CDD" id="cd01854">
    <property type="entry name" value="YjeQ_EngC"/>
    <property type="match status" value="1"/>
</dbReference>